<comment type="similarity">
    <text evidence="1">Belongs to the LysR transcriptional regulatory family.</text>
</comment>
<dbReference type="AlphaFoldDB" id="A0A150HJD8"/>
<dbReference type="Gene3D" id="3.40.190.290">
    <property type="match status" value="1"/>
</dbReference>
<evidence type="ECO:0000256" key="3">
    <source>
        <dbReference type="ARBA" id="ARBA00023125"/>
    </source>
</evidence>
<keyword evidence="3" id="KW-0238">DNA-binding</keyword>
<sequence length="299" mass="33830">MRFDFFDIQLLQHIVTTGSLTKGAERSAISLQAASERIKKLEQYFDTPLFIRHSTGVELTSAGHALAEHARLLLVQKQQLEQDMQRFRQQVPESLTLWCNSSAQSEYLPTLLPQYLMHHPEINIDLHEAESSDIVAALTKGIAKLGLVSSFFDTQHLKTQEFASDPLVLICPAAHALQHSEQLNLLDALNYGFIGLMPHHSLQQSIETQAKLLGFNIQYRLRLPNFSAIAEVVDQGVGIAIMPARAAQRLQADYHFHTVQLRGAWANRKLLLATQDFNQLSLNYQKFAEFLLQHRPLSE</sequence>
<evidence type="ECO:0000259" key="5">
    <source>
        <dbReference type="PROSITE" id="PS50931"/>
    </source>
</evidence>
<dbReference type="PROSITE" id="PS50931">
    <property type="entry name" value="HTH_LYSR"/>
    <property type="match status" value="1"/>
</dbReference>
<dbReference type="PATRIC" id="fig|52133.18.peg.3497"/>
<evidence type="ECO:0000313" key="7">
    <source>
        <dbReference type="Proteomes" id="UP000075680"/>
    </source>
</evidence>
<protein>
    <submittedName>
        <fullName evidence="6">Hca operon transcriptional activator</fullName>
    </submittedName>
</protein>
<gene>
    <name evidence="6" type="primary">hcaR_3</name>
    <name evidence="6" type="ORF">AVENLUH5627_03407</name>
</gene>
<name>A0A150HJD8_9GAMM</name>
<dbReference type="PANTHER" id="PTHR30419">
    <property type="entry name" value="HTH-TYPE TRANSCRIPTIONAL REGULATOR YBHD"/>
    <property type="match status" value="1"/>
</dbReference>
<dbReference type="InterPro" id="IPR036390">
    <property type="entry name" value="WH_DNA-bd_sf"/>
</dbReference>
<dbReference type="Pfam" id="PF00126">
    <property type="entry name" value="HTH_1"/>
    <property type="match status" value="1"/>
</dbReference>
<dbReference type="GO" id="GO:0003677">
    <property type="term" value="F:DNA binding"/>
    <property type="evidence" value="ECO:0007669"/>
    <property type="project" value="UniProtKB-KW"/>
</dbReference>
<dbReference type="EMBL" id="JRUE01000256">
    <property type="protein sequence ID" value="KXZ62771.1"/>
    <property type="molecule type" value="Genomic_DNA"/>
</dbReference>
<proteinExistence type="inferred from homology"/>
<reference evidence="6 7" key="1">
    <citation type="journal article" date="2016" name="Sci. Rep.">
        <title>Genomic and phenotypic characterization of the species Acinetobacter venetianus.</title>
        <authorList>
            <person name="Fondi M."/>
            <person name="Maida I."/>
            <person name="Perrin E."/>
            <person name="Orlandini V."/>
            <person name="La Torre L."/>
            <person name="Bosi E."/>
            <person name="Negroni A."/>
            <person name="Zanaroli G."/>
            <person name="Fava F."/>
            <person name="Decorosi F."/>
            <person name="Giovannetti L."/>
            <person name="Viti C."/>
            <person name="Vaneechoutte M."/>
            <person name="Dijkshoorn L."/>
            <person name="Fani R."/>
        </authorList>
    </citation>
    <scope>NUCLEOTIDE SEQUENCE [LARGE SCALE GENOMIC DNA]</scope>
    <source>
        <strain evidence="6 7">LUH5627</strain>
    </source>
</reference>
<dbReference type="SUPFAM" id="SSF53850">
    <property type="entry name" value="Periplasmic binding protein-like II"/>
    <property type="match status" value="1"/>
</dbReference>
<dbReference type="Pfam" id="PF03466">
    <property type="entry name" value="LysR_substrate"/>
    <property type="match status" value="1"/>
</dbReference>
<evidence type="ECO:0000313" key="6">
    <source>
        <dbReference type="EMBL" id="KXZ62771.1"/>
    </source>
</evidence>
<dbReference type="Proteomes" id="UP000075680">
    <property type="component" value="Unassembled WGS sequence"/>
</dbReference>
<feature type="domain" description="HTH lysR-type" evidence="5">
    <location>
        <begin position="1"/>
        <end position="60"/>
    </location>
</feature>
<evidence type="ECO:0000256" key="1">
    <source>
        <dbReference type="ARBA" id="ARBA00009437"/>
    </source>
</evidence>
<organism evidence="6 7">
    <name type="scientific">Acinetobacter venetianus</name>
    <dbReference type="NCBI Taxonomy" id="52133"/>
    <lineage>
        <taxon>Bacteria</taxon>
        <taxon>Pseudomonadati</taxon>
        <taxon>Pseudomonadota</taxon>
        <taxon>Gammaproteobacteria</taxon>
        <taxon>Moraxellales</taxon>
        <taxon>Moraxellaceae</taxon>
        <taxon>Acinetobacter</taxon>
    </lineage>
</organism>
<dbReference type="InterPro" id="IPR000847">
    <property type="entry name" value="LysR_HTH_N"/>
</dbReference>
<dbReference type="InterPro" id="IPR050950">
    <property type="entry name" value="HTH-type_LysR_regulators"/>
</dbReference>
<dbReference type="InterPro" id="IPR005119">
    <property type="entry name" value="LysR_subst-bd"/>
</dbReference>
<comment type="caution">
    <text evidence="6">The sequence shown here is derived from an EMBL/GenBank/DDBJ whole genome shotgun (WGS) entry which is preliminary data.</text>
</comment>
<keyword evidence="2" id="KW-0805">Transcription regulation</keyword>
<keyword evidence="4" id="KW-0804">Transcription</keyword>
<dbReference type="GO" id="GO:0003700">
    <property type="term" value="F:DNA-binding transcription factor activity"/>
    <property type="evidence" value="ECO:0007669"/>
    <property type="project" value="InterPro"/>
</dbReference>
<dbReference type="RefSeq" id="WP_061519813.1">
    <property type="nucleotide sequence ID" value="NZ_JRUE01000256.1"/>
</dbReference>
<dbReference type="Gene3D" id="1.10.10.10">
    <property type="entry name" value="Winged helix-like DNA-binding domain superfamily/Winged helix DNA-binding domain"/>
    <property type="match status" value="1"/>
</dbReference>
<evidence type="ECO:0000256" key="2">
    <source>
        <dbReference type="ARBA" id="ARBA00023015"/>
    </source>
</evidence>
<dbReference type="GO" id="GO:0005829">
    <property type="term" value="C:cytosol"/>
    <property type="evidence" value="ECO:0007669"/>
    <property type="project" value="TreeGrafter"/>
</dbReference>
<dbReference type="PANTHER" id="PTHR30419:SF2">
    <property type="entry name" value="LYSR FAMILY TRANSCRIPTIONAL REGULATOR"/>
    <property type="match status" value="1"/>
</dbReference>
<dbReference type="InterPro" id="IPR036388">
    <property type="entry name" value="WH-like_DNA-bd_sf"/>
</dbReference>
<evidence type="ECO:0000256" key="4">
    <source>
        <dbReference type="ARBA" id="ARBA00023163"/>
    </source>
</evidence>
<dbReference type="SUPFAM" id="SSF46785">
    <property type="entry name" value="Winged helix' DNA-binding domain"/>
    <property type="match status" value="1"/>
</dbReference>
<accession>A0A150HJD8</accession>